<sequence length="204" mass="22228">MQLPDLKGNLDTGDEQLPLSRDGGVQDVHIAAFRSSLDSLLIAGRSNAPTSLLRSLREVLKAVINIIEDVKAYERRPLRDVDLNVLRSLEERAEATISILITVITSHASSSGTSPQLVSLLDAAASHVSSTVIEIGRTISARKVTEAEMAGYSIRLQDEVTEDDSISRNYPPSEYSLTSSRTETTDYGLYARRMSLSSTFAAMV</sequence>
<dbReference type="OrthoDB" id="5588096at2759"/>
<keyword evidence="4" id="KW-1185">Reference proteome</keyword>
<organism evidence="3 4">
    <name type="scientific">Gymnopilus junonius</name>
    <name type="common">Spectacular rustgill mushroom</name>
    <name type="synonym">Gymnopilus spectabilis subsp. junonius</name>
    <dbReference type="NCBI Taxonomy" id="109634"/>
    <lineage>
        <taxon>Eukaryota</taxon>
        <taxon>Fungi</taxon>
        <taxon>Dikarya</taxon>
        <taxon>Basidiomycota</taxon>
        <taxon>Agaricomycotina</taxon>
        <taxon>Agaricomycetes</taxon>
        <taxon>Agaricomycetidae</taxon>
        <taxon>Agaricales</taxon>
        <taxon>Agaricineae</taxon>
        <taxon>Hymenogastraceae</taxon>
        <taxon>Gymnopilus</taxon>
    </lineage>
</organism>
<reference evidence="3" key="1">
    <citation type="submission" date="2020-11" db="EMBL/GenBank/DDBJ databases">
        <authorList>
            <consortium name="DOE Joint Genome Institute"/>
            <person name="Ahrendt S."/>
            <person name="Riley R."/>
            <person name="Andreopoulos W."/>
            <person name="LaButti K."/>
            <person name="Pangilinan J."/>
            <person name="Ruiz-duenas F.J."/>
            <person name="Barrasa J.M."/>
            <person name="Sanchez-Garcia M."/>
            <person name="Camarero S."/>
            <person name="Miyauchi S."/>
            <person name="Serrano A."/>
            <person name="Linde D."/>
            <person name="Babiker R."/>
            <person name="Drula E."/>
            <person name="Ayuso-Fernandez I."/>
            <person name="Pacheco R."/>
            <person name="Padilla G."/>
            <person name="Ferreira P."/>
            <person name="Barriuso J."/>
            <person name="Kellner H."/>
            <person name="Castanera R."/>
            <person name="Alfaro M."/>
            <person name="Ramirez L."/>
            <person name="Pisabarro A.G."/>
            <person name="Kuo A."/>
            <person name="Tritt A."/>
            <person name="Lipzen A."/>
            <person name="He G."/>
            <person name="Yan M."/>
            <person name="Ng V."/>
            <person name="Cullen D."/>
            <person name="Martin F."/>
            <person name="Rosso M.-N."/>
            <person name="Henrissat B."/>
            <person name="Hibbett D."/>
            <person name="Martinez A.T."/>
            <person name="Grigoriev I.V."/>
        </authorList>
    </citation>
    <scope>NUCLEOTIDE SEQUENCE</scope>
    <source>
        <strain evidence="3">AH 44721</strain>
    </source>
</reference>
<proteinExistence type="predicted"/>
<dbReference type="InterPro" id="IPR056439">
    <property type="entry name" value="VBS_C3G9"/>
</dbReference>
<feature type="region of interest" description="Disordered" evidence="1">
    <location>
        <begin position="1"/>
        <end position="20"/>
    </location>
</feature>
<dbReference type="GO" id="GO:0005826">
    <property type="term" value="C:actomyosin contractile ring"/>
    <property type="evidence" value="ECO:0007669"/>
    <property type="project" value="TreeGrafter"/>
</dbReference>
<gene>
    <name evidence="3" type="ORF">CPB84DRAFT_1421511</name>
</gene>
<dbReference type="PANTHER" id="PTHR21601:SF0">
    <property type="entry name" value="PROTEIN SPA2-RELATED"/>
    <property type="match status" value="1"/>
</dbReference>
<dbReference type="Proteomes" id="UP000724874">
    <property type="component" value="Unassembled WGS sequence"/>
</dbReference>
<dbReference type="AlphaFoldDB" id="A0A9P5N706"/>
<protein>
    <recommendedName>
        <fullName evidence="2">C3G9 VBS-like domain-containing protein</fullName>
    </recommendedName>
</protein>
<name>A0A9P5N706_GYMJU</name>
<dbReference type="GO" id="GO:0005078">
    <property type="term" value="F:MAP-kinase scaffold activity"/>
    <property type="evidence" value="ECO:0007669"/>
    <property type="project" value="TreeGrafter"/>
</dbReference>
<dbReference type="EMBL" id="JADNYJ010000786">
    <property type="protein sequence ID" value="KAF8868130.1"/>
    <property type="molecule type" value="Genomic_DNA"/>
</dbReference>
<evidence type="ECO:0000256" key="1">
    <source>
        <dbReference type="SAM" id="MobiDB-lite"/>
    </source>
</evidence>
<evidence type="ECO:0000259" key="2">
    <source>
        <dbReference type="Pfam" id="PF23742"/>
    </source>
</evidence>
<comment type="caution">
    <text evidence="3">The sequence shown here is derived from an EMBL/GenBank/DDBJ whole genome shotgun (WGS) entry which is preliminary data.</text>
</comment>
<accession>A0A9P5N706</accession>
<dbReference type="InterPro" id="IPR039892">
    <property type="entry name" value="Spa2/Sph1"/>
</dbReference>
<dbReference type="Pfam" id="PF23742">
    <property type="entry name" value="VBS_C3G9"/>
    <property type="match status" value="1"/>
</dbReference>
<dbReference type="GO" id="GO:1902716">
    <property type="term" value="C:cell cortex of growing cell tip"/>
    <property type="evidence" value="ECO:0007669"/>
    <property type="project" value="TreeGrafter"/>
</dbReference>
<dbReference type="PANTHER" id="PTHR21601">
    <property type="entry name" value="SPA2 PROTEIN"/>
    <property type="match status" value="1"/>
</dbReference>
<evidence type="ECO:0000313" key="4">
    <source>
        <dbReference type="Proteomes" id="UP000724874"/>
    </source>
</evidence>
<feature type="domain" description="C3G9 VBS-like" evidence="2">
    <location>
        <begin position="20"/>
        <end position="141"/>
    </location>
</feature>
<evidence type="ECO:0000313" key="3">
    <source>
        <dbReference type="EMBL" id="KAF8868130.1"/>
    </source>
</evidence>